<name>A0A915KJ46_ROMCU</name>
<dbReference type="WBParaSite" id="nRc.2.0.1.t38850-RA">
    <property type="protein sequence ID" value="nRc.2.0.1.t38850-RA"/>
    <property type="gene ID" value="nRc.2.0.1.g38850"/>
</dbReference>
<evidence type="ECO:0000313" key="2">
    <source>
        <dbReference type="WBParaSite" id="nRc.2.0.1.t38850-RA"/>
    </source>
</evidence>
<accession>A0A915KJ46</accession>
<keyword evidence="1" id="KW-1185">Reference proteome</keyword>
<dbReference type="Proteomes" id="UP000887565">
    <property type="component" value="Unplaced"/>
</dbReference>
<protein>
    <submittedName>
        <fullName evidence="2">Uncharacterized protein</fullName>
    </submittedName>
</protein>
<organism evidence="1 2">
    <name type="scientific">Romanomermis culicivorax</name>
    <name type="common">Nematode worm</name>
    <dbReference type="NCBI Taxonomy" id="13658"/>
    <lineage>
        <taxon>Eukaryota</taxon>
        <taxon>Metazoa</taxon>
        <taxon>Ecdysozoa</taxon>
        <taxon>Nematoda</taxon>
        <taxon>Enoplea</taxon>
        <taxon>Dorylaimia</taxon>
        <taxon>Mermithida</taxon>
        <taxon>Mermithoidea</taxon>
        <taxon>Mermithidae</taxon>
        <taxon>Romanomermis</taxon>
    </lineage>
</organism>
<proteinExistence type="predicted"/>
<sequence>MWDECYDELRFGPLSNPICRESSPGQFTHKTGAYHKTHYLINLTLETNCRLLVEIKLLSNDSLIMLEEWGP</sequence>
<dbReference type="AlphaFoldDB" id="A0A915KJ46"/>
<reference evidence="2" key="1">
    <citation type="submission" date="2022-11" db="UniProtKB">
        <authorList>
            <consortium name="WormBaseParasite"/>
        </authorList>
    </citation>
    <scope>IDENTIFICATION</scope>
</reference>
<evidence type="ECO:0000313" key="1">
    <source>
        <dbReference type="Proteomes" id="UP000887565"/>
    </source>
</evidence>